<comment type="caution">
    <text evidence="1">The sequence shown here is derived from an EMBL/GenBank/DDBJ whole genome shotgun (WGS) entry which is preliminary data.</text>
</comment>
<evidence type="ECO:0000313" key="1">
    <source>
        <dbReference type="EMBL" id="MBB2995120.1"/>
    </source>
</evidence>
<keyword evidence="2" id="KW-1185">Reference proteome</keyword>
<organism evidence="1 2">
    <name type="scientific">Paeniglutamicibacter cryotolerans</name>
    <dbReference type="NCBI Taxonomy" id="670079"/>
    <lineage>
        <taxon>Bacteria</taxon>
        <taxon>Bacillati</taxon>
        <taxon>Actinomycetota</taxon>
        <taxon>Actinomycetes</taxon>
        <taxon>Micrococcales</taxon>
        <taxon>Micrococcaceae</taxon>
        <taxon>Paeniglutamicibacter</taxon>
    </lineage>
</organism>
<protein>
    <submittedName>
        <fullName evidence="1">Uncharacterized protein</fullName>
    </submittedName>
</protein>
<name>A0A839QGU6_9MICC</name>
<dbReference type="Proteomes" id="UP000523000">
    <property type="component" value="Unassembled WGS sequence"/>
</dbReference>
<dbReference type="RefSeq" id="WP_183510426.1">
    <property type="nucleotide sequence ID" value="NZ_BAABGK010000113.1"/>
</dbReference>
<reference evidence="1 2" key="1">
    <citation type="submission" date="2020-08" db="EMBL/GenBank/DDBJ databases">
        <title>Sequencing the genomes of 1000 actinobacteria strains.</title>
        <authorList>
            <person name="Klenk H.-P."/>
        </authorList>
    </citation>
    <scope>NUCLEOTIDE SEQUENCE [LARGE SCALE GENOMIC DNA]</scope>
    <source>
        <strain evidence="1 2">DSM 22826</strain>
    </source>
</reference>
<dbReference type="AlphaFoldDB" id="A0A839QGU6"/>
<dbReference type="EMBL" id="JACHVS010000001">
    <property type="protein sequence ID" value="MBB2995120.1"/>
    <property type="molecule type" value="Genomic_DNA"/>
</dbReference>
<gene>
    <name evidence="1" type="ORF">E9229_001311</name>
</gene>
<evidence type="ECO:0000313" key="2">
    <source>
        <dbReference type="Proteomes" id="UP000523000"/>
    </source>
</evidence>
<accession>A0A839QGU6</accession>
<proteinExistence type="predicted"/>
<sequence>MAIVCQRAPDEEHETVLEDFFHAGTLDYASAQLGELIELRSRIPTVLEVFMDRPAILSPFADKAAAITAISGAGNPSPA</sequence>